<accession>A0A7X1MES6</accession>
<proteinExistence type="predicted"/>
<dbReference type="InterPro" id="IPR006311">
    <property type="entry name" value="TAT_signal"/>
</dbReference>
<dbReference type="AlphaFoldDB" id="A0A7X1MES6"/>
<comment type="caution">
    <text evidence="2">The sequence shown here is derived from an EMBL/GenBank/DDBJ whole genome shotgun (WGS) entry which is preliminary data.</text>
</comment>
<feature type="signal peptide" evidence="1">
    <location>
        <begin position="1"/>
        <end position="21"/>
    </location>
</feature>
<evidence type="ECO:0008006" key="4">
    <source>
        <dbReference type="Google" id="ProtNLM"/>
    </source>
</evidence>
<dbReference type="PROSITE" id="PS51318">
    <property type="entry name" value="TAT"/>
    <property type="match status" value="1"/>
</dbReference>
<sequence>MISTRRIVAAVGLAAAATGFAAPMASAAEAEATNAGSLSPMRMLDSLAVSDIAEEHKAEIPRPSAQLNQLNRVHELNQLHQVTDMVAPVTNLVPGIEY</sequence>
<dbReference type="Proteomes" id="UP000584670">
    <property type="component" value="Unassembled WGS sequence"/>
</dbReference>
<dbReference type="EMBL" id="JACMSF010000140">
    <property type="protein sequence ID" value="MBC2908303.1"/>
    <property type="molecule type" value="Genomic_DNA"/>
</dbReference>
<keyword evidence="3" id="KW-1185">Reference proteome</keyword>
<protein>
    <recommendedName>
        <fullName evidence="4">Secreted protein</fullName>
    </recommendedName>
</protein>
<evidence type="ECO:0000313" key="2">
    <source>
        <dbReference type="EMBL" id="MBC2908303.1"/>
    </source>
</evidence>
<name>A0A7X1MES6_9ACTN</name>
<dbReference type="RefSeq" id="WP_186288217.1">
    <property type="nucleotide sequence ID" value="NZ_JACMSF010000140.1"/>
</dbReference>
<gene>
    <name evidence="2" type="ORF">H4N64_43860</name>
</gene>
<evidence type="ECO:0000256" key="1">
    <source>
        <dbReference type="SAM" id="SignalP"/>
    </source>
</evidence>
<keyword evidence="1" id="KW-0732">Signal</keyword>
<evidence type="ECO:0000313" key="3">
    <source>
        <dbReference type="Proteomes" id="UP000584670"/>
    </source>
</evidence>
<organism evidence="2 3">
    <name type="scientific">Streptomyces cupreus</name>
    <dbReference type="NCBI Taxonomy" id="2759956"/>
    <lineage>
        <taxon>Bacteria</taxon>
        <taxon>Bacillati</taxon>
        <taxon>Actinomycetota</taxon>
        <taxon>Actinomycetes</taxon>
        <taxon>Kitasatosporales</taxon>
        <taxon>Streptomycetaceae</taxon>
        <taxon>Streptomyces</taxon>
    </lineage>
</organism>
<feature type="chain" id="PRO_5039192115" description="Secreted protein" evidence="1">
    <location>
        <begin position="22"/>
        <end position="98"/>
    </location>
</feature>
<reference evidence="2 3" key="1">
    <citation type="submission" date="2020-08" db="EMBL/GenBank/DDBJ databases">
        <title>Streptomyces sp. PSKA01 genome sequencing and assembly.</title>
        <authorList>
            <person name="Mandal S."/>
            <person name="Maiti P.K."/>
            <person name="Das P."/>
        </authorList>
    </citation>
    <scope>NUCLEOTIDE SEQUENCE [LARGE SCALE GENOMIC DNA]</scope>
    <source>
        <strain evidence="2 3">PSKA01</strain>
    </source>
</reference>